<evidence type="ECO:0000256" key="1">
    <source>
        <dbReference type="SAM" id="Phobius"/>
    </source>
</evidence>
<proteinExistence type="predicted"/>
<protein>
    <submittedName>
        <fullName evidence="2">Tail assembly protein</fullName>
    </submittedName>
</protein>
<name>A0A318NTR6_SERPL</name>
<keyword evidence="1" id="KW-0812">Transmembrane</keyword>
<dbReference type="EMBL" id="PESE01000007">
    <property type="protein sequence ID" value="PYD37170.1"/>
    <property type="molecule type" value="Genomic_DNA"/>
</dbReference>
<sequence length="202" mass="21337">MPLMIPEIKTIRLYGVLGSMFGRTHRLAINSPAEAIKALCIIIPGFQNFLLESKERGLTYAVFEGSKGLSKDDLQLQANGHDIRIAPVIIGSKKAGMFQTILGAVMVVVGVAIGYFSGGTLSAFGYGMAKFGGAMMLGGVIQMLSPMQGGLASRQDPDNKPSYAFGGPVNTIAQGNPVPILYGRRRIGGAIISAGIYAEDQQ</sequence>
<reference evidence="2 3" key="1">
    <citation type="submission" date="2017-11" db="EMBL/GenBank/DDBJ databases">
        <title>Genome sequence of the oocydin A producing rhizobacterium Serratia plymuthica 4Rx5.</title>
        <authorList>
            <person name="Matilla M.A."/>
            <person name="Udaondo Z."/>
            <person name="Salmond G.P.C."/>
        </authorList>
    </citation>
    <scope>NUCLEOTIDE SEQUENCE [LARGE SCALE GENOMIC DNA]</scope>
    <source>
        <strain evidence="2 3">4Rx5</strain>
    </source>
</reference>
<gene>
    <name evidence="2" type="ORF">CT690_19885</name>
</gene>
<dbReference type="AlphaFoldDB" id="A0A318NTR6"/>
<keyword evidence="1" id="KW-1133">Transmembrane helix</keyword>
<comment type="caution">
    <text evidence="2">The sequence shown here is derived from an EMBL/GenBank/DDBJ whole genome shotgun (WGS) entry which is preliminary data.</text>
</comment>
<dbReference type="OrthoDB" id="5617695at2"/>
<dbReference type="RefSeq" id="WP_020453929.1">
    <property type="nucleotide sequence ID" value="NZ_PESE01000007.1"/>
</dbReference>
<evidence type="ECO:0000313" key="2">
    <source>
        <dbReference type="EMBL" id="PYD37170.1"/>
    </source>
</evidence>
<organism evidence="2 3">
    <name type="scientific">Serratia plymuthica</name>
    <dbReference type="NCBI Taxonomy" id="82996"/>
    <lineage>
        <taxon>Bacteria</taxon>
        <taxon>Pseudomonadati</taxon>
        <taxon>Pseudomonadota</taxon>
        <taxon>Gammaproteobacteria</taxon>
        <taxon>Enterobacterales</taxon>
        <taxon>Yersiniaceae</taxon>
        <taxon>Serratia</taxon>
    </lineage>
</organism>
<accession>A0A318NTR6</accession>
<keyword evidence="1" id="KW-0472">Membrane</keyword>
<evidence type="ECO:0000313" key="3">
    <source>
        <dbReference type="Proteomes" id="UP000248196"/>
    </source>
</evidence>
<dbReference type="Proteomes" id="UP000248196">
    <property type="component" value="Unassembled WGS sequence"/>
</dbReference>
<feature type="transmembrane region" description="Helical" evidence="1">
    <location>
        <begin position="97"/>
        <end position="117"/>
    </location>
</feature>